<accession>A0ABX8CBA7</accession>
<evidence type="ECO:0000313" key="3">
    <source>
        <dbReference type="Proteomes" id="UP000678016"/>
    </source>
</evidence>
<evidence type="ECO:0000256" key="1">
    <source>
        <dbReference type="SAM" id="MobiDB-lite"/>
    </source>
</evidence>
<dbReference type="Proteomes" id="UP000678016">
    <property type="component" value="Chromosome"/>
</dbReference>
<organism evidence="2 3">
    <name type="scientific">Nocardiopsis akebiae</name>
    <dbReference type="NCBI Taxonomy" id="2831968"/>
    <lineage>
        <taxon>Bacteria</taxon>
        <taxon>Bacillati</taxon>
        <taxon>Actinomycetota</taxon>
        <taxon>Actinomycetes</taxon>
        <taxon>Streptosporangiales</taxon>
        <taxon>Nocardiopsidaceae</taxon>
        <taxon>Nocardiopsis</taxon>
    </lineage>
</organism>
<proteinExistence type="predicted"/>
<sequence>MTIMDDGRLDELAGYQGQHGISEDIESAEPERRGPGPGDRVMVVSSVRQPERTMDRLRGAASAKDVKPTALMRRWLEERLELEERTAGPDPGRLGLLSQAMHRVVREELEDAGLRHR</sequence>
<keyword evidence="3" id="KW-1185">Reference proteome</keyword>
<protein>
    <recommendedName>
        <fullName evidence="4">CopG family transcriptional regulator</fullName>
    </recommendedName>
</protein>
<dbReference type="EMBL" id="CP074132">
    <property type="protein sequence ID" value="QUX30321.1"/>
    <property type="molecule type" value="Genomic_DNA"/>
</dbReference>
<gene>
    <name evidence="2" type="ORF">KGD83_07260</name>
</gene>
<feature type="compositionally biased region" description="Basic and acidic residues" evidence="1">
    <location>
        <begin position="1"/>
        <end position="11"/>
    </location>
</feature>
<reference evidence="3" key="1">
    <citation type="submission" date="2021-05" db="EMBL/GenBank/DDBJ databases">
        <title>Direct Submission.</title>
        <authorList>
            <person name="Li K."/>
            <person name="Gao J."/>
        </authorList>
    </citation>
    <scope>NUCLEOTIDE SEQUENCE [LARGE SCALE GENOMIC DNA]</scope>
    <source>
        <strain evidence="3">HDS12</strain>
    </source>
</reference>
<evidence type="ECO:0000313" key="2">
    <source>
        <dbReference type="EMBL" id="QUX30321.1"/>
    </source>
</evidence>
<name>A0ABX8CBA7_9ACTN</name>
<evidence type="ECO:0008006" key="4">
    <source>
        <dbReference type="Google" id="ProtNLM"/>
    </source>
</evidence>
<dbReference type="RefSeq" id="WP_212643097.1">
    <property type="nucleotide sequence ID" value="NZ_CP074132.1"/>
</dbReference>
<feature type="region of interest" description="Disordered" evidence="1">
    <location>
        <begin position="1"/>
        <end position="41"/>
    </location>
</feature>